<dbReference type="RefSeq" id="WP_091527054.1">
    <property type="nucleotide sequence ID" value="NZ_LT629772.1"/>
</dbReference>
<dbReference type="Proteomes" id="UP000199103">
    <property type="component" value="Chromosome I"/>
</dbReference>
<protein>
    <submittedName>
        <fullName evidence="8">DNA-binding response regulator, NarL/FixJ family, contains REC and HTH domains</fullName>
    </submittedName>
</protein>
<keyword evidence="2" id="KW-0805">Transcription regulation</keyword>
<dbReference type="PROSITE" id="PS00622">
    <property type="entry name" value="HTH_LUXR_1"/>
    <property type="match status" value="1"/>
</dbReference>
<dbReference type="EMBL" id="LT629772">
    <property type="protein sequence ID" value="SDT01734.1"/>
    <property type="molecule type" value="Genomic_DNA"/>
</dbReference>
<dbReference type="CDD" id="cd17535">
    <property type="entry name" value="REC_NarL-like"/>
    <property type="match status" value="1"/>
</dbReference>
<dbReference type="AlphaFoldDB" id="A0A1H1WXC3"/>
<dbReference type="PROSITE" id="PS50110">
    <property type="entry name" value="RESPONSE_REGULATORY"/>
    <property type="match status" value="1"/>
</dbReference>
<dbReference type="PROSITE" id="PS50043">
    <property type="entry name" value="HTH_LUXR_2"/>
    <property type="match status" value="1"/>
</dbReference>
<keyword evidence="9" id="KW-1185">Reference proteome</keyword>
<keyword evidence="1 5" id="KW-0597">Phosphoprotein</keyword>
<dbReference type="OrthoDB" id="9808843at2"/>
<dbReference type="SMART" id="SM00448">
    <property type="entry name" value="REC"/>
    <property type="match status" value="1"/>
</dbReference>
<dbReference type="STRING" id="630515.SAMN04489812_3845"/>
<sequence>MCDVDSDIRVAVIDDDAMARAGISMIVSSAPGIEVVGQADDGSGAVDLVARHAPDVVLMDIQMPGMDGLQATAALAALARPPRIIMITSFNLDEHVFDALAAGATGFLLKEASPTEIVDAVRVVAAGEAMLSPQATTHLIGHYVTKRRDPQRRAAKTRLGLLTERECEVLTSVAEGRSNSEIAGALFLSEATVKTHLTRMFTKLDVSNRVQLAIFAHRSGLVDW</sequence>
<dbReference type="GO" id="GO:0000160">
    <property type="term" value="P:phosphorelay signal transduction system"/>
    <property type="evidence" value="ECO:0007669"/>
    <property type="project" value="InterPro"/>
</dbReference>
<accession>A0A1H1WXC3</accession>
<dbReference type="InterPro" id="IPR039420">
    <property type="entry name" value="WalR-like"/>
</dbReference>
<dbReference type="InterPro" id="IPR011006">
    <property type="entry name" value="CheY-like_superfamily"/>
</dbReference>
<dbReference type="PANTHER" id="PTHR43214:SF24">
    <property type="entry name" value="TRANSCRIPTIONAL REGULATORY PROTEIN NARL-RELATED"/>
    <property type="match status" value="1"/>
</dbReference>
<dbReference type="GO" id="GO:0003677">
    <property type="term" value="F:DNA binding"/>
    <property type="evidence" value="ECO:0007669"/>
    <property type="project" value="UniProtKB-KW"/>
</dbReference>
<dbReference type="SUPFAM" id="SSF52172">
    <property type="entry name" value="CheY-like"/>
    <property type="match status" value="1"/>
</dbReference>
<feature type="domain" description="Response regulatory" evidence="7">
    <location>
        <begin position="9"/>
        <end position="125"/>
    </location>
</feature>
<name>A0A1H1WXC3_9ACTN</name>
<reference evidence="8 9" key="1">
    <citation type="submission" date="2016-10" db="EMBL/GenBank/DDBJ databases">
        <authorList>
            <person name="de Groot N.N."/>
        </authorList>
    </citation>
    <scope>NUCLEOTIDE SEQUENCE [LARGE SCALE GENOMIC DNA]</scope>
    <source>
        <strain evidence="8 9">DSM 21800</strain>
    </source>
</reference>
<dbReference type="InterPro" id="IPR000792">
    <property type="entry name" value="Tscrpt_reg_LuxR_C"/>
</dbReference>
<evidence type="ECO:0000256" key="3">
    <source>
        <dbReference type="ARBA" id="ARBA00023125"/>
    </source>
</evidence>
<proteinExistence type="predicted"/>
<organism evidence="8 9">
    <name type="scientific">Microlunatus soli</name>
    <dbReference type="NCBI Taxonomy" id="630515"/>
    <lineage>
        <taxon>Bacteria</taxon>
        <taxon>Bacillati</taxon>
        <taxon>Actinomycetota</taxon>
        <taxon>Actinomycetes</taxon>
        <taxon>Propionibacteriales</taxon>
        <taxon>Propionibacteriaceae</taxon>
        <taxon>Microlunatus</taxon>
    </lineage>
</organism>
<dbReference type="InterPro" id="IPR001789">
    <property type="entry name" value="Sig_transdc_resp-reg_receiver"/>
</dbReference>
<dbReference type="Pfam" id="PF00072">
    <property type="entry name" value="Response_reg"/>
    <property type="match status" value="1"/>
</dbReference>
<gene>
    <name evidence="8" type="ORF">SAMN04489812_3845</name>
</gene>
<evidence type="ECO:0000313" key="9">
    <source>
        <dbReference type="Proteomes" id="UP000199103"/>
    </source>
</evidence>
<dbReference type="PANTHER" id="PTHR43214">
    <property type="entry name" value="TWO-COMPONENT RESPONSE REGULATOR"/>
    <property type="match status" value="1"/>
</dbReference>
<dbReference type="InterPro" id="IPR058245">
    <property type="entry name" value="NreC/VraR/RcsB-like_REC"/>
</dbReference>
<feature type="domain" description="HTH luxR-type" evidence="6">
    <location>
        <begin position="155"/>
        <end position="220"/>
    </location>
</feature>
<evidence type="ECO:0000259" key="6">
    <source>
        <dbReference type="PROSITE" id="PS50043"/>
    </source>
</evidence>
<evidence type="ECO:0000256" key="2">
    <source>
        <dbReference type="ARBA" id="ARBA00023015"/>
    </source>
</evidence>
<evidence type="ECO:0000313" key="8">
    <source>
        <dbReference type="EMBL" id="SDT01734.1"/>
    </source>
</evidence>
<dbReference type="PRINTS" id="PR00038">
    <property type="entry name" value="HTHLUXR"/>
</dbReference>
<feature type="modified residue" description="4-aspartylphosphate" evidence="5">
    <location>
        <position position="60"/>
    </location>
</feature>
<keyword evidence="4" id="KW-0804">Transcription</keyword>
<dbReference type="Gene3D" id="3.40.50.2300">
    <property type="match status" value="1"/>
</dbReference>
<dbReference type="CDD" id="cd06170">
    <property type="entry name" value="LuxR_C_like"/>
    <property type="match status" value="1"/>
</dbReference>
<evidence type="ECO:0000256" key="4">
    <source>
        <dbReference type="ARBA" id="ARBA00023163"/>
    </source>
</evidence>
<evidence type="ECO:0000256" key="5">
    <source>
        <dbReference type="PROSITE-ProRule" id="PRU00169"/>
    </source>
</evidence>
<evidence type="ECO:0000259" key="7">
    <source>
        <dbReference type="PROSITE" id="PS50110"/>
    </source>
</evidence>
<keyword evidence="3 8" id="KW-0238">DNA-binding</keyword>
<dbReference type="GO" id="GO:0006355">
    <property type="term" value="P:regulation of DNA-templated transcription"/>
    <property type="evidence" value="ECO:0007669"/>
    <property type="project" value="InterPro"/>
</dbReference>
<dbReference type="Pfam" id="PF00196">
    <property type="entry name" value="GerE"/>
    <property type="match status" value="1"/>
</dbReference>
<evidence type="ECO:0000256" key="1">
    <source>
        <dbReference type="ARBA" id="ARBA00022553"/>
    </source>
</evidence>
<dbReference type="SMART" id="SM00421">
    <property type="entry name" value="HTH_LUXR"/>
    <property type="match status" value="1"/>
</dbReference>